<keyword evidence="2" id="KW-0378">Hydrolase</keyword>
<organism evidence="2 3">
    <name type="scientific">Croceivirga thetidis</name>
    <dbReference type="NCBI Taxonomy" id="2721623"/>
    <lineage>
        <taxon>Bacteria</taxon>
        <taxon>Pseudomonadati</taxon>
        <taxon>Bacteroidota</taxon>
        <taxon>Flavobacteriia</taxon>
        <taxon>Flavobacteriales</taxon>
        <taxon>Flavobacteriaceae</taxon>
        <taxon>Croceivirga</taxon>
    </lineage>
</organism>
<dbReference type="CDD" id="cd09084">
    <property type="entry name" value="EEP-2"/>
    <property type="match status" value="1"/>
</dbReference>
<dbReference type="Proteomes" id="UP000718451">
    <property type="component" value="Unassembled WGS sequence"/>
</dbReference>
<dbReference type="SUPFAM" id="SSF56219">
    <property type="entry name" value="DNase I-like"/>
    <property type="match status" value="1"/>
</dbReference>
<evidence type="ECO:0000313" key="3">
    <source>
        <dbReference type="Proteomes" id="UP000718451"/>
    </source>
</evidence>
<dbReference type="InterPro" id="IPR051916">
    <property type="entry name" value="GPI-anchor_lipid_remodeler"/>
</dbReference>
<dbReference type="PANTHER" id="PTHR14859:SF15">
    <property type="entry name" value="ENDONUCLEASE_EXONUCLEASE_PHOSPHATASE DOMAIN-CONTAINING PROTEIN"/>
    <property type="match status" value="1"/>
</dbReference>
<keyword evidence="2" id="KW-0255">Endonuclease</keyword>
<feature type="domain" description="Endonuclease/exonuclease/phosphatase" evidence="1">
    <location>
        <begin position="45"/>
        <end position="271"/>
    </location>
</feature>
<dbReference type="Pfam" id="PF03372">
    <property type="entry name" value="Exo_endo_phos"/>
    <property type="match status" value="1"/>
</dbReference>
<keyword evidence="2" id="KW-0540">Nuclease</keyword>
<gene>
    <name evidence="2" type="ORF">HCU67_12760</name>
</gene>
<dbReference type="RefSeq" id="WP_168552992.1">
    <property type="nucleotide sequence ID" value="NZ_JAAWWL010000002.1"/>
</dbReference>
<dbReference type="InterPro" id="IPR036691">
    <property type="entry name" value="Endo/exonu/phosph_ase_sf"/>
</dbReference>
<name>A0ABX1GV75_9FLAO</name>
<dbReference type="GO" id="GO:0004519">
    <property type="term" value="F:endonuclease activity"/>
    <property type="evidence" value="ECO:0007669"/>
    <property type="project" value="UniProtKB-KW"/>
</dbReference>
<protein>
    <submittedName>
        <fullName evidence="2">Endonuclease/exonuclease/phosphatase family protein</fullName>
    </submittedName>
</protein>
<dbReference type="PANTHER" id="PTHR14859">
    <property type="entry name" value="CALCOFLUOR WHITE HYPERSENSITIVE PROTEIN PRECURSOR"/>
    <property type="match status" value="1"/>
</dbReference>
<comment type="caution">
    <text evidence="2">The sequence shown here is derived from an EMBL/GenBank/DDBJ whole genome shotgun (WGS) entry which is preliminary data.</text>
</comment>
<sequence length="282" mass="32661">MLKREILLALFSIFILLLCTFSFGAFYKFPEEEGSKNSEASLSVMSYNVRLFNKYKWIDRPKVGENIVGFIEENSPAILSIQEHNRDWNHYFDGYSFKAETPHNTERSVQVIFSKFPILNKGSLNPEGTSNNTIFADILFRGDTIRVYNVHLQSFAVVPEVNSLQQEKSGRLLKRIGRGIQKQKEQAQLLVEHLKNTSYPVVITGDFNNTQFSSIYKVLKADFQDTFYESGSGFGRSYTLFNVPMRIDYILVDDTFEVLEHQNYDVKFSDHYPIKAKLRLKE</sequence>
<keyword evidence="3" id="KW-1185">Reference proteome</keyword>
<proteinExistence type="predicted"/>
<accession>A0ABX1GV75</accession>
<dbReference type="EMBL" id="JAAWWL010000002">
    <property type="protein sequence ID" value="NKI32820.1"/>
    <property type="molecule type" value="Genomic_DNA"/>
</dbReference>
<evidence type="ECO:0000313" key="2">
    <source>
        <dbReference type="EMBL" id="NKI32820.1"/>
    </source>
</evidence>
<dbReference type="Gene3D" id="3.60.10.10">
    <property type="entry name" value="Endonuclease/exonuclease/phosphatase"/>
    <property type="match status" value="1"/>
</dbReference>
<reference evidence="2 3" key="1">
    <citation type="submission" date="2020-04" db="EMBL/GenBank/DDBJ databases">
        <authorList>
            <person name="Yoon J."/>
        </authorList>
    </citation>
    <scope>NUCLEOTIDE SEQUENCE [LARGE SCALE GENOMIC DNA]</scope>
    <source>
        <strain evidence="2 3">DJ-13</strain>
    </source>
</reference>
<evidence type="ECO:0000259" key="1">
    <source>
        <dbReference type="Pfam" id="PF03372"/>
    </source>
</evidence>
<dbReference type="InterPro" id="IPR005135">
    <property type="entry name" value="Endo/exonuclease/phosphatase"/>
</dbReference>